<dbReference type="Proteomes" id="UP001595836">
    <property type="component" value="Unassembled WGS sequence"/>
</dbReference>
<feature type="region of interest" description="Disordered" evidence="1">
    <location>
        <begin position="258"/>
        <end position="283"/>
    </location>
</feature>
<proteinExistence type="predicted"/>
<comment type="caution">
    <text evidence="2">The sequence shown here is derived from an EMBL/GenBank/DDBJ whole genome shotgun (WGS) entry which is preliminary data.</text>
</comment>
<protein>
    <recommendedName>
        <fullName evidence="4">Transcriptional regulator, AbiEi antitoxin, Type IV TA system</fullName>
    </recommendedName>
</protein>
<organism evidence="2 3">
    <name type="scientific">Dietzia aurantiaca</name>
    <dbReference type="NCBI Taxonomy" id="983873"/>
    <lineage>
        <taxon>Bacteria</taxon>
        <taxon>Bacillati</taxon>
        <taxon>Actinomycetota</taxon>
        <taxon>Actinomycetes</taxon>
        <taxon>Mycobacteriales</taxon>
        <taxon>Dietziaceae</taxon>
        <taxon>Dietzia</taxon>
    </lineage>
</organism>
<gene>
    <name evidence="2" type="ORF">ACFO7U_06610</name>
</gene>
<accession>A0ABV9PSP3</accession>
<evidence type="ECO:0008006" key="4">
    <source>
        <dbReference type="Google" id="ProtNLM"/>
    </source>
</evidence>
<evidence type="ECO:0000313" key="3">
    <source>
        <dbReference type="Proteomes" id="UP001595836"/>
    </source>
</evidence>
<evidence type="ECO:0000256" key="1">
    <source>
        <dbReference type="SAM" id="MobiDB-lite"/>
    </source>
</evidence>
<keyword evidence="3" id="KW-1185">Reference proteome</keyword>
<feature type="compositionally biased region" description="Basic and acidic residues" evidence="1">
    <location>
        <begin position="270"/>
        <end position="280"/>
    </location>
</feature>
<sequence>MNPSAPITPSAFPALSDPAGEPWPLELQMLPPGPLTSAELVQQVSPSLVRRHYHRIWHGMYRREDQADGLEIRSRALAKTFPDGVLRGRSAALMWGDDSAPEDAPPEIWLPATRRTRQGRVYRYGAMPGHAITEVDGVRVTTPLRTCRDLAVDLEFEDAVVSVERLCAMVAELPAQLRAAADHPSGRGARDFEQVVRACDPRSVSAMSSRARMVLADAGCGDFGHGHQVRLGRNMVELPLADPVARCAVYTSPAPASVRWERSSQAGDAESLRARRDRASARHQSRLQGAGWTVIIVRELARGAATLLPRPGTDTGPAGVARRAAGLLAARWPTTELRLPAHGEAASDPHGLWGAPW</sequence>
<name>A0ABV9PSP3_9ACTN</name>
<evidence type="ECO:0000313" key="2">
    <source>
        <dbReference type="EMBL" id="MFC4754446.1"/>
    </source>
</evidence>
<reference evidence="3" key="1">
    <citation type="journal article" date="2019" name="Int. J. Syst. Evol. Microbiol.">
        <title>The Global Catalogue of Microorganisms (GCM) 10K type strain sequencing project: providing services to taxonomists for standard genome sequencing and annotation.</title>
        <authorList>
            <consortium name="The Broad Institute Genomics Platform"/>
            <consortium name="The Broad Institute Genome Sequencing Center for Infectious Disease"/>
            <person name="Wu L."/>
            <person name="Ma J."/>
        </authorList>
    </citation>
    <scope>NUCLEOTIDE SEQUENCE [LARGE SCALE GENOMIC DNA]</scope>
    <source>
        <strain evidence="3">JCM 11882</strain>
    </source>
</reference>
<dbReference type="RefSeq" id="WP_344992375.1">
    <property type="nucleotide sequence ID" value="NZ_BAABCD010000019.1"/>
</dbReference>
<dbReference type="EMBL" id="JBHSHP010000018">
    <property type="protein sequence ID" value="MFC4754446.1"/>
    <property type="molecule type" value="Genomic_DNA"/>
</dbReference>